<gene>
    <name evidence="1" type="ORF">ACFSKW_54685</name>
</gene>
<protein>
    <submittedName>
        <fullName evidence="1">Uncharacterized protein</fullName>
    </submittedName>
</protein>
<sequence length="143" mass="14671">MAYATIADLVPAYVDPEPADAELLLTRASRLVDGALLTAVYPVDEDGLPTETAHVTALKEATCEQVAAWLEAGETGTGATAEYRDVQIGSVRLARGGRGSETGAGGGGSAAARLAPQALLILQQAQLTGHEPYTYQACEAADG</sequence>
<keyword evidence="2" id="KW-1185">Reference proteome</keyword>
<dbReference type="EMBL" id="JBHUFV010000112">
    <property type="protein sequence ID" value="MFD1940536.1"/>
    <property type="molecule type" value="Genomic_DNA"/>
</dbReference>
<proteinExistence type="predicted"/>
<dbReference type="Proteomes" id="UP001597368">
    <property type="component" value="Unassembled WGS sequence"/>
</dbReference>
<reference evidence="2" key="1">
    <citation type="journal article" date="2019" name="Int. J. Syst. Evol. Microbiol.">
        <title>The Global Catalogue of Microorganisms (GCM) 10K type strain sequencing project: providing services to taxonomists for standard genome sequencing and annotation.</title>
        <authorList>
            <consortium name="The Broad Institute Genomics Platform"/>
            <consortium name="The Broad Institute Genome Sequencing Center for Infectious Disease"/>
            <person name="Wu L."/>
            <person name="Ma J."/>
        </authorList>
    </citation>
    <scope>NUCLEOTIDE SEQUENCE [LARGE SCALE GENOMIC DNA]</scope>
    <source>
        <strain evidence="2">ICMP 6774ER</strain>
    </source>
</reference>
<comment type="caution">
    <text evidence="1">The sequence shown here is derived from an EMBL/GenBank/DDBJ whole genome shotgun (WGS) entry which is preliminary data.</text>
</comment>
<evidence type="ECO:0000313" key="1">
    <source>
        <dbReference type="EMBL" id="MFD1940536.1"/>
    </source>
</evidence>
<accession>A0ABW4TF66</accession>
<organism evidence="1 2">
    <name type="scientific">Nonomuraea mangrovi</name>
    <dbReference type="NCBI Taxonomy" id="2316207"/>
    <lineage>
        <taxon>Bacteria</taxon>
        <taxon>Bacillati</taxon>
        <taxon>Actinomycetota</taxon>
        <taxon>Actinomycetes</taxon>
        <taxon>Streptosporangiales</taxon>
        <taxon>Streptosporangiaceae</taxon>
        <taxon>Nonomuraea</taxon>
    </lineage>
</organism>
<name>A0ABW4TF66_9ACTN</name>
<evidence type="ECO:0000313" key="2">
    <source>
        <dbReference type="Proteomes" id="UP001597368"/>
    </source>
</evidence>
<dbReference type="RefSeq" id="WP_379583826.1">
    <property type="nucleotide sequence ID" value="NZ_JBHUFV010000112.1"/>
</dbReference>